<dbReference type="AlphaFoldDB" id="A0AAD7M1M1"/>
<evidence type="ECO:0000256" key="1">
    <source>
        <dbReference type="SAM" id="MobiDB-lite"/>
    </source>
</evidence>
<dbReference type="Proteomes" id="UP001163823">
    <property type="component" value="Chromosome 5"/>
</dbReference>
<organism evidence="2 3">
    <name type="scientific">Quillaja saponaria</name>
    <name type="common">Soap bark tree</name>
    <dbReference type="NCBI Taxonomy" id="32244"/>
    <lineage>
        <taxon>Eukaryota</taxon>
        <taxon>Viridiplantae</taxon>
        <taxon>Streptophyta</taxon>
        <taxon>Embryophyta</taxon>
        <taxon>Tracheophyta</taxon>
        <taxon>Spermatophyta</taxon>
        <taxon>Magnoliopsida</taxon>
        <taxon>eudicotyledons</taxon>
        <taxon>Gunneridae</taxon>
        <taxon>Pentapetalae</taxon>
        <taxon>rosids</taxon>
        <taxon>fabids</taxon>
        <taxon>Fabales</taxon>
        <taxon>Quillajaceae</taxon>
        <taxon>Quillaja</taxon>
    </lineage>
</organism>
<name>A0AAD7M1M1_QUISA</name>
<dbReference type="EMBL" id="JARAOO010000005">
    <property type="protein sequence ID" value="KAJ7968270.1"/>
    <property type="molecule type" value="Genomic_DNA"/>
</dbReference>
<evidence type="ECO:0000313" key="3">
    <source>
        <dbReference type="Proteomes" id="UP001163823"/>
    </source>
</evidence>
<feature type="compositionally biased region" description="Basic and acidic residues" evidence="1">
    <location>
        <begin position="73"/>
        <end position="95"/>
    </location>
</feature>
<keyword evidence="3" id="KW-1185">Reference proteome</keyword>
<feature type="compositionally biased region" description="Polar residues" evidence="1">
    <location>
        <begin position="105"/>
        <end position="114"/>
    </location>
</feature>
<feature type="compositionally biased region" description="Acidic residues" evidence="1">
    <location>
        <begin position="28"/>
        <end position="48"/>
    </location>
</feature>
<proteinExistence type="predicted"/>
<dbReference type="KEGG" id="qsa:O6P43_012400"/>
<evidence type="ECO:0000313" key="2">
    <source>
        <dbReference type="EMBL" id="KAJ7968270.1"/>
    </source>
</evidence>
<accession>A0AAD7M1M1</accession>
<protein>
    <submittedName>
        <fullName evidence="2">Uncharacterized protein</fullName>
    </submittedName>
</protein>
<feature type="region of interest" description="Disordered" evidence="1">
    <location>
        <begin position="25"/>
        <end position="114"/>
    </location>
</feature>
<gene>
    <name evidence="2" type="ORF">O6P43_012400</name>
</gene>
<reference evidence="2" key="1">
    <citation type="journal article" date="2023" name="Science">
        <title>Elucidation of the pathway for biosynthesis of saponin adjuvants from the soapbark tree.</title>
        <authorList>
            <person name="Reed J."/>
            <person name="Orme A."/>
            <person name="El-Demerdash A."/>
            <person name="Owen C."/>
            <person name="Martin L.B.B."/>
            <person name="Misra R.C."/>
            <person name="Kikuchi S."/>
            <person name="Rejzek M."/>
            <person name="Martin A.C."/>
            <person name="Harkess A."/>
            <person name="Leebens-Mack J."/>
            <person name="Louveau T."/>
            <person name="Stephenson M.J."/>
            <person name="Osbourn A."/>
        </authorList>
    </citation>
    <scope>NUCLEOTIDE SEQUENCE</scope>
    <source>
        <strain evidence="2">S10</strain>
    </source>
</reference>
<sequence length="183" mass="21058">MSHQVVPEGTSIVMKNMTLRDLVYNSSTDEEINSPEEESEAVSDDEISEKDLQEPNDNNELSENEQMDSPEPPTKEAHEINQETNEERSEVVRDEETSDEDLQEPNINNDFSPYNVQDYDQLMERLSHSYSYYPLLEDREFLGQKIVDIGGYLITLNFAPILKNLITKYGDFSKGLTLQKSKI</sequence>
<comment type="caution">
    <text evidence="2">The sequence shown here is derived from an EMBL/GenBank/DDBJ whole genome shotgun (WGS) entry which is preliminary data.</text>
</comment>